<evidence type="ECO:0000313" key="2">
    <source>
        <dbReference type="Proteomes" id="UP000054217"/>
    </source>
</evidence>
<dbReference type="AlphaFoldDB" id="A0A0C3JUL9"/>
<protein>
    <submittedName>
        <fullName evidence="1">Uncharacterized protein</fullName>
    </submittedName>
</protein>
<proteinExistence type="predicted"/>
<reference evidence="1 2" key="1">
    <citation type="submission" date="2014-04" db="EMBL/GenBank/DDBJ databases">
        <authorList>
            <consortium name="DOE Joint Genome Institute"/>
            <person name="Kuo A."/>
            <person name="Kohler A."/>
            <person name="Costa M.D."/>
            <person name="Nagy L.G."/>
            <person name="Floudas D."/>
            <person name="Copeland A."/>
            <person name="Barry K.W."/>
            <person name="Cichocki N."/>
            <person name="Veneault-Fourrey C."/>
            <person name="LaButti K."/>
            <person name="Lindquist E.A."/>
            <person name="Lipzen A."/>
            <person name="Lundell T."/>
            <person name="Morin E."/>
            <person name="Murat C."/>
            <person name="Sun H."/>
            <person name="Tunlid A."/>
            <person name="Henrissat B."/>
            <person name="Grigoriev I.V."/>
            <person name="Hibbett D.S."/>
            <person name="Martin F."/>
            <person name="Nordberg H.P."/>
            <person name="Cantor M.N."/>
            <person name="Hua S.X."/>
        </authorList>
    </citation>
    <scope>NUCLEOTIDE SEQUENCE [LARGE SCALE GENOMIC DNA]</scope>
    <source>
        <strain evidence="1 2">Marx 270</strain>
    </source>
</reference>
<name>A0A0C3JUL9_PISTI</name>
<gene>
    <name evidence="1" type="ORF">M404DRAFT_744224</name>
</gene>
<dbReference type="EMBL" id="KN831991">
    <property type="protein sequence ID" value="KIO01152.1"/>
    <property type="molecule type" value="Genomic_DNA"/>
</dbReference>
<dbReference type="Proteomes" id="UP000054217">
    <property type="component" value="Unassembled WGS sequence"/>
</dbReference>
<organism evidence="1 2">
    <name type="scientific">Pisolithus tinctorius Marx 270</name>
    <dbReference type="NCBI Taxonomy" id="870435"/>
    <lineage>
        <taxon>Eukaryota</taxon>
        <taxon>Fungi</taxon>
        <taxon>Dikarya</taxon>
        <taxon>Basidiomycota</taxon>
        <taxon>Agaricomycotina</taxon>
        <taxon>Agaricomycetes</taxon>
        <taxon>Agaricomycetidae</taxon>
        <taxon>Boletales</taxon>
        <taxon>Sclerodermatineae</taxon>
        <taxon>Pisolithaceae</taxon>
        <taxon>Pisolithus</taxon>
    </lineage>
</organism>
<dbReference type="HOGENOM" id="CLU_2513567_0_0_1"/>
<evidence type="ECO:0000313" key="1">
    <source>
        <dbReference type="EMBL" id="KIO01152.1"/>
    </source>
</evidence>
<sequence length="85" mass="9792">MFAFCKRISINWGGQETNARRTYNASKVLWKMLAHLSETISVDKMAMVFFDPRNLLIRCIILQKTDGSSWASLGPSEGWIERRLV</sequence>
<dbReference type="InParanoid" id="A0A0C3JUL9"/>
<reference evidence="2" key="2">
    <citation type="submission" date="2015-01" db="EMBL/GenBank/DDBJ databases">
        <title>Evolutionary Origins and Diversification of the Mycorrhizal Mutualists.</title>
        <authorList>
            <consortium name="DOE Joint Genome Institute"/>
            <consortium name="Mycorrhizal Genomics Consortium"/>
            <person name="Kohler A."/>
            <person name="Kuo A."/>
            <person name="Nagy L.G."/>
            <person name="Floudas D."/>
            <person name="Copeland A."/>
            <person name="Barry K.W."/>
            <person name="Cichocki N."/>
            <person name="Veneault-Fourrey C."/>
            <person name="LaButti K."/>
            <person name="Lindquist E.A."/>
            <person name="Lipzen A."/>
            <person name="Lundell T."/>
            <person name="Morin E."/>
            <person name="Murat C."/>
            <person name="Riley R."/>
            <person name="Ohm R."/>
            <person name="Sun H."/>
            <person name="Tunlid A."/>
            <person name="Henrissat B."/>
            <person name="Grigoriev I.V."/>
            <person name="Hibbett D.S."/>
            <person name="Martin F."/>
        </authorList>
    </citation>
    <scope>NUCLEOTIDE SEQUENCE [LARGE SCALE GENOMIC DNA]</scope>
    <source>
        <strain evidence="2">Marx 270</strain>
    </source>
</reference>
<accession>A0A0C3JUL9</accession>
<keyword evidence="2" id="KW-1185">Reference proteome</keyword>